<dbReference type="AlphaFoldDB" id="A0A6C0CJH2"/>
<evidence type="ECO:0000313" key="1">
    <source>
        <dbReference type="EMBL" id="QHT04611.1"/>
    </source>
</evidence>
<sequence>MSLNIIVASYPGKCQYNSKRCYDDIDKTLIKNLINLSKYKLHNPKSQITLMKAYDNYNPENVLECPYYNYPKDLFNNHNFKVYSVCNEYFSMGQWLKCYDANKNFDYYMFVEDDYTPCREGYDQIIIDMYKEQFPDNIGVLGNIVLNEPVVHWDGVMVVSRETLELVHSLGDIFKRFHNHLGRFGGDRFNGGQCQLAFSTMFSEIPGISFKSMLYKHNFIFWCDNKHGNTIHIFIDDQEDRTLLPFKSLDIHSIRPYLENSIILPIQLLGL</sequence>
<dbReference type="EMBL" id="MN739435">
    <property type="protein sequence ID" value="QHT04611.1"/>
    <property type="molecule type" value="Genomic_DNA"/>
</dbReference>
<protein>
    <recommendedName>
        <fullName evidence="2">Glycosyltransferase 2-like domain-containing protein</fullName>
    </recommendedName>
</protein>
<organism evidence="1">
    <name type="scientific">viral metagenome</name>
    <dbReference type="NCBI Taxonomy" id="1070528"/>
    <lineage>
        <taxon>unclassified sequences</taxon>
        <taxon>metagenomes</taxon>
        <taxon>organismal metagenomes</taxon>
    </lineage>
</organism>
<reference evidence="1" key="1">
    <citation type="journal article" date="2020" name="Nature">
        <title>Giant virus diversity and host interactions through global metagenomics.</title>
        <authorList>
            <person name="Schulz F."/>
            <person name="Roux S."/>
            <person name="Paez-Espino D."/>
            <person name="Jungbluth S."/>
            <person name="Walsh D.A."/>
            <person name="Denef V.J."/>
            <person name="McMahon K.D."/>
            <person name="Konstantinidis K.T."/>
            <person name="Eloe-Fadrosh E.A."/>
            <person name="Kyrpides N.C."/>
            <person name="Woyke T."/>
        </authorList>
    </citation>
    <scope>NUCLEOTIDE SEQUENCE</scope>
    <source>
        <strain evidence="1">GVMAG-M-3300021343-4</strain>
    </source>
</reference>
<evidence type="ECO:0008006" key="2">
    <source>
        <dbReference type="Google" id="ProtNLM"/>
    </source>
</evidence>
<proteinExistence type="predicted"/>
<name>A0A6C0CJH2_9ZZZZ</name>
<accession>A0A6C0CJH2</accession>